<dbReference type="AlphaFoldDB" id="A0A1G7ZB86"/>
<keyword evidence="2" id="KW-0489">Methyltransferase</keyword>
<dbReference type="STRING" id="861298.SAMN04488136_107105"/>
<sequence length="403" mass="45671">MRSTFLTLDHFLIQHQAFWRFEPFFASLEATTLPTTWQTHAPELCNWLNSLTDQQVEEYLQQPEMLVAVLAPFISGLSEALRLGQLPRLEADSNPLPAAFHVGIPGRKLQQIESMGTQAISINNSDEWLEWCSGKGFLGRVLSHHTQHPVTSVEYQQALCESGAAQSLALGINNQRFIQADVLQEGIDEVFHSRQHAVALHACGDLHQTLIKKAVAHQLPAVSLSPCCYHLTANSEYQPLSKVAQQSSLRLNRAELRIPLQQTVTGGERVKRHRQLEMSYRLGFDLLLRQQLGHEEYTPIPSIKKSALGQGFEQFCRWAADSKQIALLECDFAYYYALGLERFWHMEKLSLVQSLFKRPLEIWLVLDKSQFLAEAGYKVKLGEFCARNITPRNVLIQATKPAE</sequence>
<dbReference type="GO" id="GO:0032259">
    <property type="term" value="P:methylation"/>
    <property type="evidence" value="ECO:0007669"/>
    <property type="project" value="UniProtKB-KW"/>
</dbReference>
<dbReference type="PANTHER" id="PTHR13369">
    <property type="match status" value="1"/>
</dbReference>
<gene>
    <name evidence="2" type="ORF">SAMN04488136_107105</name>
</gene>
<dbReference type="Gene3D" id="3.40.50.150">
    <property type="entry name" value="Vaccinia Virus protein VP39"/>
    <property type="match status" value="1"/>
</dbReference>
<dbReference type="InterPro" id="IPR029063">
    <property type="entry name" value="SAM-dependent_MTases_sf"/>
</dbReference>
<feature type="domain" description="Methyltransferase" evidence="1">
    <location>
        <begin position="110"/>
        <end position="232"/>
    </location>
</feature>
<evidence type="ECO:0000313" key="2">
    <source>
        <dbReference type="EMBL" id="SDH05944.1"/>
    </source>
</evidence>
<evidence type="ECO:0000313" key="3">
    <source>
        <dbReference type="Proteomes" id="UP000198854"/>
    </source>
</evidence>
<dbReference type="GO" id="GO:0008168">
    <property type="term" value="F:methyltransferase activity"/>
    <property type="evidence" value="ECO:0007669"/>
    <property type="project" value="UniProtKB-KW"/>
</dbReference>
<dbReference type="SUPFAM" id="SSF53335">
    <property type="entry name" value="S-adenosyl-L-methionine-dependent methyltransferases"/>
    <property type="match status" value="1"/>
</dbReference>
<reference evidence="2 3" key="1">
    <citation type="submission" date="2016-10" db="EMBL/GenBank/DDBJ databases">
        <authorList>
            <person name="de Groot N.N."/>
        </authorList>
    </citation>
    <scope>NUCLEOTIDE SEQUENCE [LARGE SCALE GENOMIC DNA]</scope>
    <source>
        <strain evidence="2 3">CGMCC 1.10228</strain>
    </source>
</reference>
<dbReference type="OrthoDB" id="5298194at2"/>
<keyword evidence="3" id="KW-1185">Reference proteome</keyword>
<keyword evidence="2" id="KW-0808">Transferase</keyword>
<dbReference type="PANTHER" id="PTHR13369:SF0">
    <property type="entry name" value="GLUTATHIONE S-TRANSFERASE C-TERMINAL DOMAIN-CONTAINING PROTEIN"/>
    <property type="match status" value="1"/>
</dbReference>
<protein>
    <submittedName>
        <fullName evidence="2">Methyltransferase domain-containing protein</fullName>
    </submittedName>
</protein>
<name>A0A1G7ZB86_9VIBR</name>
<organism evidence="2 3">
    <name type="scientific">Vibrio xiamenensis</name>
    <dbReference type="NCBI Taxonomy" id="861298"/>
    <lineage>
        <taxon>Bacteria</taxon>
        <taxon>Pseudomonadati</taxon>
        <taxon>Pseudomonadota</taxon>
        <taxon>Gammaproteobacteria</taxon>
        <taxon>Vibrionales</taxon>
        <taxon>Vibrionaceae</taxon>
        <taxon>Vibrio</taxon>
    </lineage>
</organism>
<dbReference type="RefSeq" id="WP_093271900.1">
    <property type="nucleotide sequence ID" value="NZ_FNDD01000007.1"/>
</dbReference>
<dbReference type="Proteomes" id="UP000198854">
    <property type="component" value="Unassembled WGS sequence"/>
</dbReference>
<accession>A0A1G7ZB86</accession>
<dbReference type="Pfam" id="PF13679">
    <property type="entry name" value="Methyltransf_32"/>
    <property type="match status" value="1"/>
</dbReference>
<dbReference type="EMBL" id="FNDD01000007">
    <property type="protein sequence ID" value="SDH05944.1"/>
    <property type="molecule type" value="Genomic_DNA"/>
</dbReference>
<proteinExistence type="predicted"/>
<evidence type="ECO:0000259" key="1">
    <source>
        <dbReference type="Pfam" id="PF13679"/>
    </source>
</evidence>
<dbReference type="InterPro" id="IPR025714">
    <property type="entry name" value="Methyltranfer_dom"/>
</dbReference>